<dbReference type="InterPro" id="IPR036188">
    <property type="entry name" value="FAD/NAD-bd_sf"/>
</dbReference>
<gene>
    <name evidence="2" type="primary">X975_13931</name>
    <name evidence="2" type="ORF">NPIL_618411</name>
</gene>
<dbReference type="PANTHER" id="PTHR11552">
    <property type="entry name" value="GLUCOSE-METHANOL-CHOLINE GMC OXIDOREDUCTASE"/>
    <property type="match status" value="1"/>
</dbReference>
<feature type="non-terminal residue" evidence="2">
    <location>
        <position position="1"/>
    </location>
</feature>
<evidence type="ECO:0000313" key="3">
    <source>
        <dbReference type="Proteomes" id="UP000887013"/>
    </source>
</evidence>
<evidence type="ECO:0000313" key="2">
    <source>
        <dbReference type="EMBL" id="GFT04182.1"/>
    </source>
</evidence>
<dbReference type="Proteomes" id="UP000887013">
    <property type="component" value="Unassembled WGS sequence"/>
</dbReference>
<dbReference type="Gene3D" id="3.30.560.10">
    <property type="entry name" value="Glucose Oxidase, domain 3"/>
    <property type="match status" value="1"/>
</dbReference>
<dbReference type="InterPro" id="IPR012132">
    <property type="entry name" value="GMC_OxRdtase"/>
</dbReference>
<dbReference type="AlphaFoldDB" id="A0A8X6NAK5"/>
<accession>A0A8X6NAK5</accession>
<dbReference type="GO" id="GO:0016491">
    <property type="term" value="F:oxidoreductase activity"/>
    <property type="evidence" value="ECO:0007669"/>
    <property type="project" value="TreeGrafter"/>
</dbReference>
<dbReference type="GO" id="GO:0050660">
    <property type="term" value="F:flavin adenine dinucleotide binding"/>
    <property type="evidence" value="ECO:0007669"/>
    <property type="project" value="InterPro"/>
</dbReference>
<keyword evidence="3" id="KW-1185">Reference proteome</keyword>
<comment type="similarity">
    <text evidence="1">Belongs to the GMC oxidoreductase family.</text>
</comment>
<sequence>GGGSAGSVVAARLAEEECVSVLVLEAGKSPPKSTDIPAAGRSFLKTDIDWDYLTAPQEHTGNGLINN</sequence>
<dbReference type="OrthoDB" id="6430925at2759"/>
<reference evidence="2" key="1">
    <citation type="submission" date="2020-08" db="EMBL/GenBank/DDBJ databases">
        <title>Multicomponent nature underlies the extraordinary mechanical properties of spider dragline silk.</title>
        <authorList>
            <person name="Kono N."/>
            <person name="Nakamura H."/>
            <person name="Mori M."/>
            <person name="Yoshida Y."/>
            <person name="Ohtoshi R."/>
            <person name="Malay A.D."/>
            <person name="Moran D.A.P."/>
            <person name="Tomita M."/>
            <person name="Numata K."/>
            <person name="Arakawa K."/>
        </authorList>
    </citation>
    <scope>NUCLEOTIDE SEQUENCE</scope>
</reference>
<organism evidence="2 3">
    <name type="scientific">Nephila pilipes</name>
    <name type="common">Giant wood spider</name>
    <name type="synonym">Nephila maculata</name>
    <dbReference type="NCBI Taxonomy" id="299642"/>
    <lineage>
        <taxon>Eukaryota</taxon>
        <taxon>Metazoa</taxon>
        <taxon>Ecdysozoa</taxon>
        <taxon>Arthropoda</taxon>
        <taxon>Chelicerata</taxon>
        <taxon>Arachnida</taxon>
        <taxon>Araneae</taxon>
        <taxon>Araneomorphae</taxon>
        <taxon>Entelegynae</taxon>
        <taxon>Araneoidea</taxon>
        <taxon>Nephilidae</taxon>
        <taxon>Nephila</taxon>
    </lineage>
</organism>
<name>A0A8X6NAK5_NEPPI</name>
<dbReference type="PANTHER" id="PTHR11552:SF147">
    <property type="entry name" value="CHOLINE DEHYDROGENASE, MITOCHONDRIAL"/>
    <property type="match status" value="1"/>
</dbReference>
<protein>
    <submittedName>
        <fullName evidence="2">Glucose dehydrogenase</fullName>
    </submittedName>
</protein>
<dbReference type="SUPFAM" id="SSF51905">
    <property type="entry name" value="FAD/NAD(P)-binding domain"/>
    <property type="match status" value="1"/>
</dbReference>
<comment type="caution">
    <text evidence="2">The sequence shown here is derived from an EMBL/GenBank/DDBJ whole genome shotgun (WGS) entry which is preliminary data.</text>
</comment>
<dbReference type="EMBL" id="BMAW01007538">
    <property type="protein sequence ID" value="GFT04182.1"/>
    <property type="molecule type" value="Genomic_DNA"/>
</dbReference>
<proteinExistence type="inferred from homology"/>
<feature type="non-terminal residue" evidence="2">
    <location>
        <position position="67"/>
    </location>
</feature>
<dbReference type="Gene3D" id="3.50.50.60">
    <property type="entry name" value="FAD/NAD(P)-binding domain"/>
    <property type="match status" value="1"/>
</dbReference>
<evidence type="ECO:0000256" key="1">
    <source>
        <dbReference type="ARBA" id="ARBA00010790"/>
    </source>
</evidence>